<gene>
    <name evidence="2" type="ORF">R8Z58_02830</name>
</gene>
<reference evidence="2 3" key="1">
    <citation type="submission" date="2023-11" db="EMBL/GenBank/DDBJ databases">
        <title>Draft genome sequence of Microbacterium arthrosphaerae JCM 30492.</title>
        <authorList>
            <person name="Zhang G."/>
            <person name="Ding Y."/>
        </authorList>
    </citation>
    <scope>NUCLEOTIDE SEQUENCE [LARGE SCALE GENOMIC DNA]</scope>
    <source>
        <strain evidence="2 3">JCM 30492</strain>
    </source>
</reference>
<proteinExistence type="predicted"/>
<evidence type="ECO:0000313" key="3">
    <source>
        <dbReference type="Proteomes" id="UP001283109"/>
    </source>
</evidence>
<keyword evidence="1" id="KW-0812">Transmembrane</keyword>
<dbReference type="RefSeq" id="WP_318352232.1">
    <property type="nucleotide sequence ID" value="NZ_JAWQEV010000001.1"/>
</dbReference>
<evidence type="ECO:0000313" key="2">
    <source>
        <dbReference type="EMBL" id="MDW4571707.1"/>
    </source>
</evidence>
<organism evidence="2 3">
    <name type="scientific">Microbacterium arthrosphaerae</name>
    <dbReference type="NCBI Taxonomy" id="792652"/>
    <lineage>
        <taxon>Bacteria</taxon>
        <taxon>Bacillati</taxon>
        <taxon>Actinomycetota</taxon>
        <taxon>Actinomycetes</taxon>
        <taxon>Micrococcales</taxon>
        <taxon>Microbacteriaceae</taxon>
        <taxon>Microbacterium</taxon>
    </lineage>
</organism>
<protein>
    <submittedName>
        <fullName evidence="2">Uncharacterized protein</fullName>
    </submittedName>
</protein>
<keyword evidence="1" id="KW-1133">Transmembrane helix</keyword>
<feature type="transmembrane region" description="Helical" evidence="1">
    <location>
        <begin position="80"/>
        <end position="104"/>
    </location>
</feature>
<keyword evidence="3" id="KW-1185">Reference proteome</keyword>
<evidence type="ECO:0000256" key="1">
    <source>
        <dbReference type="SAM" id="Phobius"/>
    </source>
</evidence>
<feature type="transmembrane region" description="Helical" evidence="1">
    <location>
        <begin position="48"/>
        <end position="74"/>
    </location>
</feature>
<name>A0ABU4GX97_9MICO</name>
<accession>A0ABU4GX97</accession>
<dbReference type="Proteomes" id="UP001283109">
    <property type="component" value="Unassembled WGS sequence"/>
</dbReference>
<feature type="transmembrane region" description="Helical" evidence="1">
    <location>
        <begin position="12"/>
        <end position="36"/>
    </location>
</feature>
<dbReference type="EMBL" id="JAWQEV010000001">
    <property type="protein sequence ID" value="MDW4571707.1"/>
    <property type="molecule type" value="Genomic_DNA"/>
</dbReference>
<comment type="caution">
    <text evidence="2">The sequence shown here is derived from an EMBL/GenBank/DDBJ whole genome shotgun (WGS) entry which is preliminary data.</text>
</comment>
<keyword evidence="1" id="KW-0472">Membrane</keyword>
<sequence length="105" mass="10632">MTSPSPPRDRRRAGALACGWIALAGIALPLALLLLIELTVTGAGSMAGVLPMAAVFLTWWVWLVLGLVAAGLGVGTSRPVLPVSLGAAAVVLSLIGFIVVAGSFR</sequence>